<dbReference type="AlphaFoldDB" id="A0A399STZ9"/>
<name>A0A399STZ9_9BACT</name>
<dbReference type="EMBL" id="QWGR01000019">
    <property type="protein sequence ID" value="RIJ45871.1"/>
    <property type="molecule type" value="Genomic_DNA"/>
</dbReference>
<feature type="region of interest" description="Disordered" evidence="1">
    <location>
        <begin position="81"/>
        <end position="103"/>
    </location>
</feature>
<feature type="transmembrane region" description="Helical" evidence="2">
    <location>
        <begin position="36"/>
        <end position="58"/>
    </location>
</feature>
<keyword evidence="4" id="KW-1185">Reference proteome</keyword>
<evidence type="ECO:0000313" key="4">
    <source>
        <dbReference type="Proteomes" id="UP000265926"/>
    </source>
</evidence>
<proteinExistence type="predicted"/>
<dbReference type="OrthoDB" id="1122141at2"/>
<accession>A0A399STZ9</accession>
<gene>
    <name evidence="3" type="ORF">D1614_21425</name>
</gene>
<sequence>MTKLKKIVLMTTGPGVLLVKAVAVFIQFFTEHNAKPVIVGGLVIFFLIFIPLYSLEYFRQELQHDKKRNLHFKRKNTRTEWRGGNIHGKVPHEEEKPGKFFNK</sequence>
<comment type="caution">
    <text evidence="3">The sequence shown here is derived from an EMBL/GenBank/DDBJ whole genome shotgun (WGS) entry which is preliminary data.</text>
</comment>
<evidence type="ECO:0000313" key="3">
    <source>
        <dbReference type="EMBL" id="RIJ45871.1"/>
    </source>
</evidence>
<dbReference type="RefSeq" id="WP_119440045.1">
    <property type="nucleotide sequence ID" value="NZ_QWGR01000019.1"/>
</dbReference>
<keyword evidence="2" id="KW-0812">Transmembrane</keyword>
<feature type="compositionally biased region" description="Basic and acidic residues" evidence="1">
    <location>
        <begin position="90"/>
        <end position="103"/>
    </location>
</feature>
<feature type="transmembrane region" description="Helical" evidence="2">
    <location>
        <begin position="7"/>
        <end position="30"/>
    </location>
</feature>
<organism evidence="3 4">
    <name type="scientific">Maribellus luteus</name>
    <dbReference type="NCBI Taxonomy" id="2305463"/>
    <lineage>
        <taxon>Bacteria</taxon>
        <taxon>Pseudomonadati</taxon>
        <taxon>Bacteroidota</taxon>
        <taxon>Bacteroidia</taxon>
        <taxon>Marinilabiliales</taxon>
        <taxon>Prolixibacteraceae</taxon>
        <taxon>Maribellus</taxon>
    </lineage>
</organism>
<keyword evidence="2" id="KW-0472">Membrane</keyword>
<keyword evidence="2" id="KW-1133">Transmembrane helix</keyword>
<protein>
    <submittedName>
        <fullName evidence="3">Uncharacterized protein</fullName>
    </submittedName>
</protein>
<evidence type="ECO:0000256" key="1">
    <source>
        <dbReference type="SAM" id="MobiDB-lite"/>
    </source>
</evidence>
<evidence type="ECO:0000256" key="2">
    <source>
        <dbReference type="SAM" id="Phobius"/>
    </source>
</evidence>
<dbReference type="Proteomes" id="UP000265926">
    <property type="component" value="Unassembled WGS sequence"/>
</dbReference>
<reference evidence="3 4" key="1">
    <citation type="submission" date="2018-08" db="EMBL/GenBank/DDBJ databases">
        <title>Pallidiluteibacterium maritimus gen. nov., sp. nov., isolated from coastal sediment.</title>
        <authorList>
            <person name="Zhou L.Y."/>
        </authorList>
    </citation>
    <scope>NUCLEOTIDE SEQUENCE [LARGE SCALE GENOMIC DNA]</scope>
    <source>
        <strain evidence="3 4">XSD2</strain>
    </source>
</reference>